<organism evidence="2 3">
    <name type="scientific">Brassica napus</name>
    <name type="common">Rape</name>
    <dbReference type="NCBI Taxonomy" id="3708"/>
    <lineage>
        <taxon>Eukaryota</taxon>
        <taxon>Viridiplantae</taxon>
        <taxon>Streptophyta</taxon>
        <taxon>Embryophyta</taxon>
        <taxon>Tracheophyta</taxon>
        <taxon>Spermatophyta</taxon>
        <taxon>Magnoliopsida</taxon>
        <taxon>eudicotyledons</taxon>
        <taxon>Gunneridae</taxon>
        <taxon>Pentapetalae</taxon>
        <taxon>rosids</taxon>
        <taxon>malvids</taxon>
        <taxon>Brassicales</taxon>
        <taxon>Brassicaceae</taxon>
        <taxon>Brassiceae</taxon>
        <taxon>Brassica</taxon>
    </lineage>
</organism>
<evidence type="ECO:0000313" key="3">
    <source>
        <dbReference type="Proteomes" id="UP000824890"/>
    </source>
</evidence>
<sequence>MDQLVNCTGDQERRQNRQKPSMIGAHFPFSDSLHRVVNSWAEDRCDHEIASERDKDQSFDEH</sequence>
<reference evidence="2 3" key="1">
    <citation type="submission" date="2021-05" db="EMBL/GenBank/DDBJ databases">
        <title>Genome Assembly of Synthetic Allotetraploid Brassica napus Reveals Homoeologous Exchanges between Subgenomes.</title>
        <authorList>
            <person name="Davis J.T."/>
        </authorList>
    </citation>
    <scope>NUCLEOTIDE SEQUENCE [LARGE SCALE GENOMIC DNA]</scope>
    <source>
        <strain evidence="3">cv. Da-Ae</strain>
        <tissue evidence="2">Seedling</tissue>
    </source>
</reference>
<comment type="caution">
    <text evidence="2">The sequence shown here is derived from an EMBL/GenBank/DDBJ whole genome shotgun (WGS) entry which is preliminary data.</text>
</comment>
<gene>
    <name evidence="2" type="ORF">HID58_038350</name>
</gene>
<accession>A0ABQ8BP18</accession>
<feature type="region of interest" description="Disordered" evidence="1">
    <location>
        <begin position="1"/>
        <end position="26"/>
    </location>
</feature>
<evidence type="ECO:0000313" key="2">
    <source>
        <dbReference type="EMBL" id="KAH0906523.1"/>
    </source>
</evidence>
<keyword evidence="3" id="KW-1185">Reference proteome</keyword>
<dbReference type="EMBL" id="JAGKQM010000010">
    <property type="protein sequence ID" value="KAH0906523.1"/>
    <property type="molecule type" value="Genomic_DNA"/>
</dbReference>
<proteinExistence type="predicted"/>
<dbReference type="Proteomes" id="UP000824890">
    <property type="component" value="Unassembled WGS sequence"/>
</dbReference>
<protein>
    <submittedName>
        <fullName evidence="2">Uncharacterized protein</fullName>
    </submittedName>
</protein>
<name>A0ABQ8BP18_BRANA</name>
<evidence type="ECO:0000256" key="1">
    <source>
        <dbReference type="SAM" id="MobiDB-lite"/>
    </source>
</evidence>